<reference evidence="1 2" key="1">
    <citation type="journal article" date="2019" name="Sci. Rep.">
        <title>Orb-weaving spider Araneus ventricosus genome elucidates the spidroin gene catalogue.</title>
        <authorList>
            <person name="Kono N."/>
            <person name="Nakamura H."/>
            <person name="Ohtoshi R."/>
            <person name="Moran D.A.P."/>
            <person name="Shinohara A."/>
            <person name="Yoshida Y."/>
            <person name="Fujiwara M."/>
            <person name="Mori M."/>
            <person name="Tomita M."/>
            <person name="Arakawa K."/>
        </authorList>
    </citation>
    <scope>NUCLEOTIDE SEQUENCE [LARGE SCALE GENOMIC DNA]</scope>
</reference>
<protein>
    <submittedName>
        <fullName evidence="1">Uncharacterized protein</fullName>
    </submittedName>
</protein>
<evidence type="ECO:0000313" key="1">
    <source>
        <dbReference type="EMBL" id="GBO40571.1"/>
    </source>
</evidence>
<gene>
    <name evidence="1" type="ORF">AVEN_3615_1</name>
</gene>
<sequence length="84" mass="9101">MCRRVTSDSLVQSEPSKVAMVLCSSTECLYAARPTQEGCKAGRGPAGRQPLHQHVEDGIYWVQKDDTGIARTGAVILNTRELGV</sequence>
<name>A0A4Y2WTS1_ARAVE</name>
<keyword evidence="2" id="KW-1185">Reference proteome</keyword>
<dbReference type="Proteomes" id="UP000499080">
    <property type="component" value="Unassembled WGS sequence"/>
</dbReference>
<dbReference type="AlphaFoldDB" id="A0A4Y2WTS1"/>
<evidence type="ECO:0000313" key="2">
    <source>
        <dbReference type="Proteomes" id="UP000499080"/>
    </source>
</evidence>
<comment type="caution">
    <text evidence="1">The sequence shown here is derived from an EMBL/GenBank/DDBJ whole genome shotgun (WGS) entry which is preliminary data.</text>
</comment>
<accession>A0A4Y2WTS1</accession>
<dbReference type="EMBL" id="BGPR01065833">
    <property type="protein sequence ID" value="GBO40571.1"/>
    <property type="molecule type" value="Genomic_DNA"/>
</dbReference>
<proteinExistence type="predicted"/>
<organism evidence="1 2">
    <name type="scientific">Araneus ventricosus</name>
    <name type="common">Orbweaver spider</name>
    <name type="synonym">Epeira ventricosa</name>
    <dbReference type="NCBI Taxonomy" id="182803"/>
    <lineage>
        <taxon>Eukaryota</taxon>
        <taxon>Metazoa</taxon>
        <taxon>Ecdysozoa</taxon>
        <taxon>Arthropoda</taxon>
        <taxon>Chelicerata</taxon>
        <taxon>Arachnida</taxon>
        <taxon>Araneae</taxon>
        <taxon>Araneomorphae</taxon>
        <taxon>Entelegynae</taxon>
        <taxon>Araneoidea</taxon>
        <taxon>Araneidae</taxon>
        <taxon>Araneus</taxon>
    </lineage>
</organism>